<feature type="compositionally biased region" description="Polar residues" evidence="16">
    <location>
        <begin position="301"/>
        <end position="310"/>
    </location>
</feature>
<dbReference type="SUPFAM" id="SSF50249">
    <property type="entry name" value="Nucleic acid-binding proteins"/>
    <property type="match status" value="2"/>
</dbReference>
<dbReference type="PANTHER" id="PTHR11741">
    <property type="entry name" value="ELONGATION FACTOR TS"/>
    <property type="match status" value="1"/>
</dbReference>
<evidence type="ECO:0000256" key="7">
    <source>
        <dbReference type="ARBA" id="ARBA00022917"/>
    </source>
</evidence>
<keyword evidence="6 14" id="KW-0251">Elongation factor</keyword>
<dbReference type="GO" id="GO:0005739">
    <property type="term" value="C:mitochondrion"/>
    <property type="evidence" value="ECO:0007669"/>
    <property type="project" value="UniProtKB-SubCell"/>
</dbReference>
<feature type="domain" description="S1 motif" evidence="17">
    <location>
        <begin position="69"/>
        <end position="138"/>
    </location>
</feature>
<dbReference type="GO" id="GO:0003729">
    <property type="term" value="F:mRNA binding"/>
    <property type="evidence" value="ECO:0007669"/>
    <property type="project" value="UniProtKB-ARBA"/>
</dbReference>
<gene>
    <name evidence="14" type="primary">EFTS</name>
    <name evidence="18" type="ORF">Acr_00g0073050</name>
</gene>
<evidence type="ECO:0000256" key="5">
    <source>
        <dbReference type="ARBA" id="ARBA00022737"/>
    </source>
</evidence>
<protein>
    <recommendedName>
        <fullName evidence="14">Elongation factor Ts, mitochondrial</fullName>
        <shortName evidence="14">EF-Ts</shortName>
        <shortName evidence="14">EF-TsMt</shortName>
    </recommendedName>
</protein>
<dbReference type="Pfam" id="PF00575">
    <property type="entry name" value="S1"/>
    <property type="match status" value="2"/>
</dbReference>
<evidence type="ECO:0000256" key="8">
    <source>
        <dbReference type="ARBA" id="ARBA00022946"/>
    </source>
</evidence>
<feature type="compositionally biased region" description="Basic and acidic residues" evidence="16">
    <location>
        <begin position="151"/>
        <end position="160"/>
    </location>
</feature>
<dbReference type="FunFam" id="1.10.286.20:FF:000001">
    <property type="entry name" value="Elongation factor Ts"/>
    <property type="match status" value="2"/>
</dbReference>
<name>A0A7J0DTQ5_9ERIC</name>
<dbReference type="PANTHER" id="PTHR11741:SF10">
    <property type="entry name" value="POLYPROTEIN OF EF-TS, CHLOROPLASTIC"/>
    <property type="match status" value="1"/>
</dbReference>
<dbReference type="Gene3D" id="2.40.50.140">
    <property type="entry name" value="Nucleic acid-binding proteins"/>
    <property type="match status" value="2"/>
</dbReference>
<comment type="function">
    <text evidence="10">Binds to psbD and psbA 5'-untranslated regions (UTRs) in vitro.</text>
</comment>
<comment type="subcellular location">
    <subcellularLocation>
        <location evidence="14">Mitochondrion</location>
    </subcellularLocation>
    <subcellularLocation>
        <location evidence="1">Plastid</location>
        <location evidence="1">Chloroplast</location>
    </subcellularLocation>
</comment>
<sequence>MASATGTDLAVEESDSPGAGEDSGEALEIPSEEPSVKSDAQVSPVQKTGSRPGRKSEMPEVKPEELVPGATFTGKVKSIQPFGAFIDFGAFTDGLVHVSKLSDSYVKDIGTVVSVGQEVKVRLLEANMETKRISLTMRINDDVSKLQQSKETPDSGDKSRPPRKSKPRSNQKREDWMKTGKFVIGQHLEGTVKNLNRAGAFISLPDGEEGFLPSSEELDEGFGNVMGESSLQEGQEVSVRVLRITRGQVTLTMKKEDVGDSDPELIQGVVHAATNPFMLAFRKNKDIATFLDEREKEVEQAETSGIPQTSDEMEEKVSQTETELSTEGLVSAVSEDDETSSKEENLEASTVEDAINEIASDNKDPENTVSDSSDGIDSMVQSMEAETEVRSEILAPEESISTSDQLIEEASVVDRVENEVSEEITQLSNSNGEAKSIENKVEISSEILSPEGSVSAVDEVSAVVAKSDLSEETDDTVMSESAISTEVTESQAEEIIAATIVEDEKVEIDHEKIGSMTNSSGQIDVPTVQQSANEGMVGWDILQSALLLGSILNNNMKSDLSGVMAVDQLVSPETQVIDELKNEIDSVKATEESTIQGTISPALVKQLREETGAGMMDCKKALSETGGDLVKAQEFLRKKGLASADKKASRATAEGRIGSYIHDCRIGVLIEVNCETDFVSRGDIFKELVDDLAMQVAACPQVHYLATEDVPNEIVDKEREIEIQKEDLLLKPEQIRSKIVDGRIRKRLEELALLEQPFIKNDKLMVKDWVKQTIATIGENMKVKRFVRFNLGEGLEKKSQDFAAEVAAQTAAKPVPSPGKEHPTPVEAVATVDTPPKATVSAALVKQLREETGAGMMDCKKALSETGGDLEKAQEHLRKKGLSTADKKSSRLAAEGRIGSYIHDSRIGVLLEVNCETDFVGRSEKFKELVDDLAMQVVACPQVLYVSIEDIPESIVSKEKELEMQREDLASKPENIREKIVEGRISKRLGELALLEQPFIKDDSVLVKDLVKQTVVGLGENIKVRRFVRFTLGETIESEKAADDA</sequence>
<feature type="region of interest" description="Disordered" evidence="16">
    <location>
        <begin position="295"/>
        <end position="354"/>
    </location>
</feature>
<comment type="function">
    <text evidence="9 14 15">Associates with the EF-Tu.GDP complex and induces the exchange of GDP to GTP. It remains bound to the aminoacyl-tRNA.EF-Tu.GTP complex up to the GTP hydrolysis stage on the ribosome.</text>
</comment>
<dbReference type="FunFam" id="1.10.8.10:FF:000001">
    <property type="entry name" value="Elongation factor Ts"/>
    <property type="match status" value="2"/>
</dbReference>
<dbReference type="InterPro" id="IPR014039">
    <property type="entry name" value="Transl_elong_EFTs/EF1B_dimer"/>
</dbReference>
<dbReference type="GO" id="GO:0003746">
    <property type="term" value="F:translation elongation factor activity"/>
    <property type="evidence" value="ECO:0007669"/>
    <property type="project" value="UniProtKB-UniRule"/>
</dbReference>
<dbReference type="InterPro" id="IPR036402">
    <property type="entry name" value="EF-Ts_dimer_sf"/>
</dbReference>
<dbReference type="Gene3D" id="1.10.8.10">
    <property type="entry name" value="DNA helicase RuvA subunit, C-terminal domain"/>
    <property type="match status" value="2"/>
</dbReference>
<dbReference type="InterPro" id="IPR009060">
    <property type="entry name" value="UBA-like_sf"/>
</dbReference>
<dbReference type="FunFam" id="2.40.50.140:FF:000250">
    <property type="entry name" value="Elongation factor Ts, mitochondrial"/>
    <property type="match status" value="1"/>
</dbReference>
<dbReference type="CDD" id="cd14275">
    <property type="entry name" value="UBA_EF-Ts"/>
    <property type="match status" value="2"/>
</dbReference>
<evidence type="ECO:0000256" key="4">
    <source>
        <dbReference type="ARBA" id="ARBA00022640"/>
    </source>
</evidence>
<proteinExistence type="inferred from homology"/>
<organism evidence="18 19">
    <name type="scientific">Actinidia rufa</name>
    <dbReference type="NCBI Taxonomy" id="165716"/>
    <lineage>
        <taxon>Eukaryota</taxon>
        <taxon>Viridiplantae</taxon>
        <taxon>Streptophyta</taxon>
        <taxon>Embryophyta</taxon>
        <taxon>Tracheophyta</taxon>
        <taxon>Spermatophyta</taxon>
        <taxon>Magnoliopsida</taxon>
        <taxon>eudicotyledons</taxon>
        <taxon>Gunneridae</taxon>
        <taxon>Pentapetalae</taxon>
        <taxon>asterids</taxon>
        <taxon>Ericales</taxon>
        <taxon>Actinidiaceae</taxon>
        <taxon>Actinidia</taxon>
    </lineage>
</organism>
<keyword evidence="7 14" id="KW-0648">Protein biosynthesis</keyword>
<comment type="subunit">
    <text evidence="11">Associates transiently with chloroplast polysomes.</text>
</comment>
<dbReference type="EMBL" id="BJWL01000367">
    <property type="protein sequence ID" value="GFS41209.1"/>
    <property type="molecule type" value="Genomic_DNA"/>
</dbReference>
<evidence type="ECO:0000256" key="3">
    <source>
        <dbReference type="ARBA" id="ARBA00022528"/>
    </source>
</evidence>
<keyword evidence="8" id="KW-0809">Transit peptide</keyword>
<feature type="compositionally biased region" description="Basic and acidic residues" evidence="16">
    <location>
        <begin position="54"/>
        <end position="65"/>
    </location>
</feature>
<keyword evidence="5" id="KW-0677">Repeat</keyword>
<dbReference type="InterPro" id="IPR018101">
    <property type="entry name" value="Transl_elong_Ts_CS"/>
</dbReference>
<feature type="domain" description="S1 motif" evidence="17">
    <location>
        <begin position="185"/>
        <end position="254"/>
    </location>
</feature>
<dbReference type="FunFam" id="2.40.50.140:FF:000051">
    <property type="entry name" value="RNA-binding transcriptional accessory protein"/>
    <property type="match status" value="1"/>
</dbReference>
<dbReference type="InterPro" id="IPR001816">
    <property type="entry name" value="Transl_elong_EFTs/EF1B"/>
</dbReference>
<feature type="compositionally biased region" description="Basic residues" evidence="16">
    <location>
        <begin position="161"/>
        <end position="170"/>
    </location>
</feature>
<dbReference type="SUPFAM" id="SSF46934">
    <property type="entry name" value="UBA-like"/>
    <property type="match status" value="2"/>
</dbReference>
<feature type="region of interest" description="Disordered" evidence="16">
    <location>
        <begin position="1"/>
        <end position="66"/>
    </location>
</feature>
<evidence type="ECO:0000256" key="6">
    <source>
        <dbReference type="ARBA" id="ARBA00022768"/>
    </source>
</evidence>
<comment type="caution">
    <text evidence="18">The sequence shown here is derived from an EMBL/GenBank/DDBJ whole genome shotgun (WGS) entry which is preliminary data.</text>
</comment>
<dbReference type="Gene3D" id="3.30.479.20">
    <property type="entry name" value="Elongation factor Ts, dimerisation domain"/>
    <property type="match status" value="2"/>
</dbReference>
<evidence type="ECO:0000256" key="13">
    <source>
        <dbReference type="ARBA" id="ARBA00065880"/>
    </source>
</evidence>
<dbReference type="HAMAP" id="MF_00050">
    <property type="entry name" value="EF_Ts"/>
    <property type="match status" value="2"/>
</dbReference>
<keyword evidence="19" id="KW-1185">Reference proteome</keyword>
<evidence type="ECO:0000256" key="9">
    <source>
        <dbReference type="ARBA" id="ARBA00025453"/>
    </source>
</evidence>
<keyword evidence="4" id="KW-0934">Plastid</keyword>
<feature type="compositionally biased region" description="Polar residues" evidence="16">
    <location>
        <begin position="38"/>
        <end position="49"/>
    </location>
</feature>
<evidence type="ECO:0000313" key="18">
    <source>
        <dbReference type="EMBL" id="GFS41209.1"/>
    </source>
</evidence>
<dbReference type="SUPFAM" id="SSF54713">
    <property type="entry name" value="Elongation factor Ts (EF-Ts), dimerisation domain"/>
    <property type="match status" value="2"/>
</dbReference>
<dbReference type="GO" id="GO:0070125">
    <property type="term" value="P:mitochondrial translational elongation"/>
    <property type="evidence" value="ECO:0007669"/>
    <property type="project" value="TreeGrafter"/>
</dbReference>
<dbReference type="NCBIfam" id="TIGR00116">
    <property type="entry name" value="tsf"/>
    <property type="match status" value="3"/>
</dbReference>
<accession>A0A7J0DTQ5</accession>
<comment type="subunit">
    <text evidence="12">Component of the chloroplast ribosome 70S subunit, and at low levels, present in polysomes.</text>
</comment>
<dbReference type="InterPro" id="IPR003029">
    <property type="entry name" value="S1_domain"/>
</dbReference>
<comment type="subunit">
    <text evidence="13">Component of the chloroplast ribosome 30S and 70S subunits, as well as polysomes.</text>
</comment>
<evidence type="ECO:0000256" key="2">
    <source>
        <dbReference type="ARBA" id="ARBA00005532"/>
    </source>
</evidence>
<evidence type="ECO:0000256" key="16">
    <source>
        <dbReference type="SAM" id="MobiDB-lite"/>
    </source>
</evidence>
<evidence type="ECO:0000259" key="17">
    <source>
        <dbReference type="PROSITE" id="PS50126"/>
    </source>
</evidence>
<dbReference type="Gene3D" id="1.10.286.20">
    <property type="match status" value="2"/>
</dbReference>
<dbReference type="GO" id="GO:0009507">
    <property type="term" value="C:chloroplast"/>
    <property type="evidence" value="ECO:0007669"/>
    <property type="project" value="UniProtKB-SubCell"/>
</dbReference>
<dbReference type="SMART" id="SM00316">
    <property type="entry name" value="S1"/>
    <property type="match status" value="2"/>
</dbReference>
<reference evidence="19" key="1">
    <citation type="submission" date="2019-07" db="EMBL/GenBank/DDBJ databases">
        <title>De Novo Assembly of kiwifruit Actinidia rufa.</title>
        <authorList>
            <person name="Sugita-Konishi S."/>
            <person name="Sato K."/>
            <person name="Mori E."/>
            <person name="Abe Y."/>
            <person name="Kisaki G."/>
            <person name="Hamano K."/>
            <person name="Suezawa K."/>
            <person name="Otani M."/>
            <person name="Fukuda T."/>
            <person name="Manabe T."/>
            <person name="Gomi K."/>
            <person name="Tabuchi M."/>
            <person name="Akimitsu K."/>
            <person name="Kataoka I."/>
        </authorList>
    </citation>
    <scope>NUCLEOTIDE SEQUENCE [LARGE SCALE GENOMIC DNA]</scope>
    <source>
        <strain evidence="19">cv. Fuchu</strain>
    </source>
</reference>
<evidence type="ECO:0000256" key="14">
    <source>
        <dbReference type="HAMAP-Rule" id="MF_03135"/>
    </source>
</evidence>
<dbReference type="Proteomes" id="UP000585474">
    <property type="component" value="Unassembled WGS sequence"/>
</dbReference>
<dbReference type="OrthoDB" id="277235at2759"/>
<dbReference type="PROSITE" id="PS01127">
    <property type="entry name" value="EF_TS_2"/>
    <property type="match status" value="1"/>
</dbReference>
<keyword evidence="3" id="KW-0150">Chloroplast</keyword>
<dbReference type="PROSITE" id="PS50126">
    <property type="entry name" value="S1"/>
    <property type="match status" value="2"/>
</dbReference>
<dbReference type="PROSITE" id="PS01126">
    <property type="entry name" value="EF_TS_1"/>
    <property type="match status" value="2"/>
</dbReference>
<evidence type="ECO:0000256" key="12">
    <source>
        <dbReference type="ARBA" id="ARBA00065253"/>
    </source>
</evidence>
<keyword evidence="14" id="KW-0496">Mitochondrion</keyword>
<dbReference type="InterPro" id="IPR012340">
    <property type="entry name" value="NA-bd_OB-fold"/>
</dbReference>
<evidence type="ECO:0000256" key="10">
    <source>
        <dbReference type="ARBA" id="ARBA00056139"/>
    </source>
</evidence>
<feature type="region of interest" description="Disordered" evidence="16">
    <location>
        <begin position="141"/>
        <end position="176"/>
    </location>
</feature>
<evidence type="ECO:0000313" key="19">
    <source>
        <dbReference type="Proteomes" id="UP000585474"/>
    </source>
</evidence>
<evidence type="ECO:0000256" key="15">
    <source>
        <dbReference type="RuleBase" id="RU000642"/>
    </source>
</evidence>
<dbReference type="AlphaFoldDB" id="A0A7J0DTQ5"/>
<evidence type="ECO:0000256" key="1">
    <source>
        <dbReference type="ARBA" id="ARBA00004229"/>
    </source>
</evidence>
<dbReference type="Pfam" id="PF00889">
    <property type="entry name" value="EF_TS"/>
    <property type="match status" value="2"/>
</dbReference>
<evidence type="ECO:0000256" key="11">
    <source>
        <dbReference type="ARBA" id="ARBA00063456"/>
    </source>
</evidence>
<comment type="similarity">
    <text evidence="2 14 15">Belongs to the EF-Ts family.</text>
</comment>